<proteinExistence type="predicted"/>
<protein>
    <recommendedName>
        <fullName evidence="4">Type II secretion system protein GspH</fullName>
    </recommendedName>
</protein>
<reference evidence="2 3" key="1">
    <citation type="submission" date="2017-08" db="EMBL/GenBank/DDBJ databases">
        <title>Infants hospitalized years apart are colonized by the same room-sourced microbial strains.</title>
        <authorList>
            <person name="Brooks B."/>
            <person name="Olm M.R."/>
            <person name="Firek B.A."/>
            <person name="Baker R."/>
            <person name="Thomas B.C."/>
            <person name="Morowitz M.J."/>
            <person name="Banfield J.F."/>
        </authorList>
    </citation>
    <scope>NUCLEOTIDE SEQUENCE [LARGE SCALE GENOMIC DNA]</scope>
    <source>
        <strain evidence="2">S2_005_003_R2_43</strain>
    </source>
</reference>
<accession>A0A2W5LX26</accession>
<evidence type="ECO:0000313" key="3">
    <source>
        <dbReference type="Proteomes" id="UP000249577"/>
    </source>
</evidence>
<dbReference type="NCBIfam" id="TIGR02532">
    <property type="entry name" value="IV_pilin_GFxxxE"/>
    <property type="match status" value="1"/>
</dbReference>
<sequence length="186" mass="19618">MPRRGKRPNTTSSASGPTDVRAARGTIVTLAPRTIAERTVAGRGGFTLLEMLIALAILSLATLSVGYAAPGFQQRLELRQATARLDAMLIKARTEALGGAGAATIRFDPDSRALELPSQKIVYRLPAGVELSIVGGAFGDNPRAPSIAFLSDGSSTGGVIELRSGAFRSVRRVGWLTGRIDKDPFQ</sequence>
<dbReference type="InterPro" id="IPR012902">
    <property type="entry name" value="N_methyl_site"/>
</dbReference>
<dbReference type="SUPFAM" id="SSF54523">
    <property type="entry name" value="Pili subunits"/>
    <property type="match status" value="1"/>
</dbReference>
<organism evidence="2 3">
    <name type="scientific">Ancylobacter novellus</name>
    <name type="common">Thiobacillus novellus</name>
    <dbReference type="NCBI Taxonomy" id="921"/>
    <lineage>
        <taxon>Bacteria</taxon>
        <taxon>Pseudomonadati</taxon>
        <taxon>Pseudomonadota</taxon>
        <taxon>Alphaproteobacteria</taxon>
        <taxon>Hyphomicrobiales</taxon>
        <taxon>Xanthobacteraceae</taxon>
        <taxon>Ancylobacter</taxon>
    </lineage>
</organism>
<evidence type="ECO:0000313" key="2">
    <source>
        <dbReference type="EMBL" id="PZQ11877.1"/>
    </source>
</evidence>
<evidence type="ECO:0008006" key="4">
    <source>
        <dbReference type="Google" id="ProtNLM"/>
    </source>
</evidence>
<dbReference type="EMBL" id="QFPN01000010">
    <property type="protein sequence ID" value="PZQ11877.1"/>
    <property type="molecule type" value="Genomic_DNA"/>
</dbReference>
<gene>
    <name evidence="2" type="ORF">DI565_16985</name>
</gene>
<keyword evidence="1" id="KW-1133">Transmembrane helix</keyword>
<name>A0A2W5LX26_ANCNO</name>
<dbReference type="AlphaFoldDB" id="A0A2W5LX26"/>
<dbReference type="PROSITE" id="PS00409">
    <property type="entry name" value="PROKAR_NTER_METHYL"/>
    <property type="match status" value="1"/>
</dbReference>
<dbReference type="Pfam" id="PF07963">
    <property type="entry name" value="N_methyl"/>
    <property type="match status" value="1"/>
</dbReference>
<dbReference type="Proteomes" id="UP000249577">
    <property type="component" value="Unassembled WGS sequence"/>
</dbReference>
<comment type="caution">
    <text evidence="2">The sequence shown here is derived from an EMBL/GenBank/DDBJ whole genome shotgun (WGS) entry which is preliminary data.</text>
</comment>
<keyword evidence="1" id="KW-0812">Transmembrane</keyword>
<evidence type="ECO:0000256" key="1">
    <source>
        <dbReference type="SAM" id="Phobius"/>
    </source>
</evidence>
<feature type="transmembrane region" description="Helical" evidence="1">
    <location>
        <begin position="48"/>
        <end position="69"/>
    </location>
</feature>
<keyword evidence="1" id="KW-0472">Membrane</keyword>
<dbReference type="InterPro" id="IPR045584">
    <property type="entry name" value="Pilin-like"/>
</dbReference>